<evidence type="ECO:0000313" key="2">
    <source>
        <dbReference type="EMBL" id="KAF6427628.1"/>
    </source>
</evidence>
<evidence type="ECO:0000259" key="1">
    <source>
        <dbReference type="Pfam" id="PF02270"/>
    </source>
</evidence>
<dbReference type="SUPFAM" id="SSF46785">
    <property type="entry name" value="Winged helix' DNA-binding domain"/>
    <property type="match status" value="1"/>
</dbReference>
<sequence length="101" mass="11520">MLFSAFEKHQYYNLKDLVDITKQPVFIEPEKGAAWRTEPRCPGFSPGVSLTTLPLLYSVRHMDTSVDKQGKSFSDNRDPILVKKIKADFFPSQAAFSFSPY</sequence>
<proteinExistence type="predicted"/>
<feature type="domain" description="TFIIF beta subunit HTH" evidence="1">
    <location>
        <begin position="1"/>
        <end position="25"/>
    </location>
</feature>
<protein>
    <submittedName>
        <fullName evidence="2">General transcription factor IIF subunit 2</fullName>
    </submittedName>
</protein>
<dbReference type="Pfam" id="PF02270">
    <property type="entry name" value="TFIIF_beta"/>
    <property type="match status" value="1"/>
</dbReference>
<organism evidence="2 3">
    <name type="scientific">Rousettus aegyptiacus</name>
    <name type="common">Egyptian fruit bat</name>
    <name type="synonym">Pteropus aegyptiacus</name>
    <dbReference type="NCBI Taxonomy" id="9407"/>
    <lineage>
        <taxon>Eukaryota</taxon>
        <taxon>Metazoa</taxon>
        <taxon>Chordata</taxon>
        <taxon>Craniata</taxon>
        <taxon>Vertebrata</taxon>
        <taxon>Euteleostomi</taxon>
        <taxon>Mammalia</taxon>
        <taxon>Eutheria</taxon>
        <taxon>Laurasiatheria</taxon>
        <taxon>Chiroptera</taxon>
        <taxon>Yinpterochiroptera</taxon>
        <taxon>Pteropodoidea</taxon>
        <taxon>Pteropodidae</taxon>
        <taxon>Rousettinae</taxon>
        <taxon>Rousettus</taxon>
    </lineage>
</organism>
<dbReference type="Gene3D" id="1.10.10.10">
    <property type="entry name" value="Winged helix-like DNA-binding domain superfamily/Winged helix DNA-binding domain"/>
    <property type="match status" value="1"/>
</dbReference>
<accession>A0A7J8DWN9</accession>
<dbReference type="Proteomes" id="UP000593571">
    <property type="component" value="Unassembled WGS sequence"/>
</dbReference>
<dbReference type="InterPro" id="IPR036388">
    <property type="entry name" value="WH-like_DNA-bd_sf"/>
</dbReference>
<dbReference type="AlphaFoldDB" id="A0A7J8DWN9"/>
<keyword evidence="3" id="KW-1185">Reference proteome</keyword>
<gene>
    <name evidence="2" type="ORF">HJG63_006029</name>
</gene>
<name>A0A7J8DWN9_ROUAE</name>
<dbReference type="InterPro" id="IPR040450">
    <property type="entry name" value="TFIIF_beta_HTH"/>
</dbReference>
<evidence type="ECO:0000313" key="3">
    <source>
        <dbReference type="Proteomes" id="UP000593571"/>
    </source>
</evidence>
<dbReference type="InterPro" id="IPR036390">
    <property type="entry name" value="WH_DNA-bd_sf"/>
</dbReference>
<comment type="caution">
    <text evidence="2">The sequence shown here is derived from an EMBL/GenBank/DDBJ whole genome shotgun (WGS) entry which is preliminary data.</text>
</comment>
<dbReference type="EMBL" id="JACASE010000011">
    <property type="protein sequence ID" value="KAF6427628.1"/>
    <property type="molecule type" value="Genomic_DNA"/>
</dbReference>
<reference evidence="2 3" key="1">
    <citation type="journal article" date="2020" name="Nature">
        <title>Six reference-quality genomes reveal evolution of bat adaptations.</title>
        <authorList>
            <person name="Jebb D."/>
            <person name="Huang Z."/>
            <person name="Pippel M."/>
            <person name="Hughes G.M."/>
            <person name="Lavrichenko K."/>
            <person name="Devanna P."/>
            <person name="Winkler S."/>
            <person name="Jermiin L.S."/>
            <person name="Skirmuntt E.C."/>
            <person name="Katzourakis A."/>
            <person name="Burkitt-Gray L."/>
            <person name="Ray D.A."/>
            <person name="Sullivan K.A.M."/>
            <person name="Roscito J.G."/>
            <person name="Kirilenko B.M."/>
            <person name="Davalos L.M."/>
            <person name="Corthals A.P."/>
            <person name="Power M.L."/>
            <person name="Jones G."/>
            <person name="Ransome R.D."/>
            <person name="Dechmann D.K.N."/>
            <person name="Locatelli A.G."/>
            <person name="Puechmaille S.J."/>
            <person name="Fedrigo O."/>
            <person name="Jarvis E.D."/>
            <person name="Hiller M."/>
            <person name="Vernes S.C."/>
            <person name="Myers E.W."/>
            <person name="Teeling E.C."/>
        </authorList>
    </citation>
    <scope>NUCLEOTIDE SEQUENCE [LARGE SCALE GENOMIC DNA]</scope>
    <source>
        <strain evidence="2">MRouAeg1</strain>
        <tissue evidence="2">Muscle</tissue>
    </source>
</reference>